<protein>
    <submittedName>
        <fullName evidence="1">Uncharacterized protein</fullName>
    </submittedName>
</protein>
<proteinExistence type="predicted"/>
<dbReference type="EMBL" id="JH658497">
    <property type="protein sequence ID" value="EXK78862.1"/>
    <property type="molecule type" value="Genomic_DNA"/>
</dbReference>
<accession>X0C825</accession>
<evidence type="ECO:0000313" key="1">
    <source>
        <dbReference type="EMBL" id="EXK78862.1"/>
    </source>
</evidence>
<dbReference type="Proteomes" id="UP000030663">
    <property type="component" value="Unassembled WGS sequence"/>
</dbReference>
<dbReference type="HOGENOM" id="CLU_3353511_0_0_1"/>
<sequence>MSTGAIDAAHRQGKSDDWPRMHLAVETACKTPCDFDR</sequence>
<reference evidence="1 2" key="1">
    <citation type="submission" date="2011-11" db="EMBL/GenBank/DDBJ databases">
        <title>The Genome Sequence of Fusarium oxysporum PHW815.</title>
        <authorList>
            <consortium name="The Broad Institute Genome Sequencing Platform"/>
            <person name="Ma L.-J."/>
            <person name="Gale L.R."/>
            <person name="Schwartz D.C."/>
            <person name="Zhou S."/>
            <person name="Corby-Kistler H."/>
            <person name="Young S.K."/>
            <person name="Zeng Q."/>
            <person name="Gargeya S."/>
            <person name="Fitzgerald M."/>
            <person name="Haas B."/>
            <person name="Abouelleil A."/>
            <person name="Alvarado L."/>
            <person name="Arachchi H.M."/>
            <person name="Berlin A."/>
            <person name="Brown A."/>
            <person name="Chapman S.B."/>
            <person name="Chen Z."/>
            <person name="Dunbar C."/>
            <person name="Freedman E."/>
            <person name="Gearin G."/>
            <person name="Goldberg J."/>
            <person name="Griggs A."/>
            <person name="Gujja S."/>
            <person name="Heiman D."/>
            <person name="Howarth C."/>
            <person name="Larson L."/>
            <person name="Lui A."/>
            <person name="MacDonald P.J.P."/>
            <person name="Montmayeur A."/>
            <person name="Murphy C."/>
            <person name="Neiman D."/>
            <person name="Pearson M."/>
            <person name="Priest M."/>
            <person name="Roberts A."/>
            <person name="Saif S."/>
            <person name="Shea T."/>
            <person name="Shenoy N."/>
            <person name="Sisk P."/>
            <person name="Stolte C."/>
            <person name="Sykes S."/>
            <person name="Wortman J."/>
            <person name="Nusbaum C."/>
            <person name="Birren B."/>
        </authorList>
    </citation>
    <scope>NUCLEOTIDE SEQUENCE [LARGE SCALE GENOMIC DNA]</scope>
    <source>
        <strain evidence="1 2">54005</strain>
    </source>
</reference>
<organism evidence="1 2">
    <name type="scientific">Fusarium oxysporum f. sp. raphani 54005</name>
    <dbReference type="NCBI Taxonomy" id="1089458"/>
    <lineage>
        <taxon>Eukaryota</taxon>
        <taxon>Fungi</taxon>
        <taxon>Dikarya</taxon>
        <taxon>Ascomycota</taxon>
        <taxon>Pezizomycotina</taxon>
        <taxon>Sordariomycetes</taxon>
        <taxon>Hypocreomycetidae</taxon>
        <taxon>Hypocreales</taxon>
        <taxon>Nectriaceae</taxon>
        <taxon>Fusarium</taxon>
        <taxon>Fusarium oxysporum species complex</taxon>
    </lineage>
</organism>
<gene>
    <name evidence="1" type="ORF">FOQG_16492</name>
</gene>
<dbReference type="AlphaFoldDB" id="X0C825"/>
<feature type="non-terminal residue" evidence="1">
    <location>
        <position position="37"/>
    </location>
</feature>
<keyword evidence="2" id="KW-1185">Reference proteome</keyword>
<evidence type="ECO:0000313" key="2">
    <source>
        <dbReference type="Proteomes" id="UP000030663"/>
    </source>
</evidence>
<name>X0C825_FUSOX</name>